<organism evidence="3 4">
    <name type="scientific">Luteimonas salinilitoris</name>
    <dbReference type="NCBI Taxonomy" id="3237697"/>
    <lineage>
        <taxon>Bacteria</taxon>
        <taxon>Pseudomonadati</taxon>
        <taxon>Pseudomonadota</taxon>
        <taxon>Gammaproteobacteria</taxon>
        <taxon>Lysobacterales</taxon>
        <taxon>Lysobacteraceae</taxon>
        <taxon>Luteimonas</taxon>
    </lineage>
</organism>
<name>A0ABV4HP93_9GAMM</name>
<dbReference type="InterPro" id="IPR001466">
    <property type="entry name" value="Beta-lactam-related"/>
</dbReference>
<dbReference type="RefSeq" id="WP_370563876.1">
    <property type="nucleotide sequence ID" value="NZ_JBFWIB010000005.1"/>
</dbReference>
<dbReference type="Pfam" id="PF00144">
    <property type="entry name" value="Beta-lactamase"/>
    <property type="match status" value="1"/>
</dbReference>
<dbReference type="InterPro" id="IPR012338">
    <property type="entry name" value="Beta-lactam/transpept-like"/>
</dbReference>
<feature type="domain" description="Beta-lactamase-related" evidence="2">
    <location>
        <begin position="28"/>
        <end position="387"/>
    </location>
</feature>
<reference evidence="3 4" key="1">
    <citation type="submission" date="2024-07" db="EMBL/GenBank/DDBJ databases">
        <title>Luteimonas salilacus sp. nov., isolated from the shore soil of Salt Lake in Tibet of China.</title>
        <authorList>
            <person name="Zhang X."/>
            <person name="Li A."/>
        </authorList>
    </citation>
    <scope>NUCLEOTIDE SEQUENCE [LARGE SCALE GENOMIC DNA]</scope>
    <source>
        <strain evidence="3 4">B3-2-R+30</strain>
    </source>
</reference>
<keyword evidence="3" id="KW-0378">Hydrolase</keyword>
<dbReference type="PANTHER" id="PTHR43283">
    <property type="entry name" value="BETA-LACTAMASE-RELATED"/>
    <property type="match status" value="1"/>
</dbReference>
<keyword evidence="1" id="KW-0732">Signal</keyword>
<protein>
    <submittedName>
        <fullName evidence="3">Serine hydrolase domain-containing protein</fullName>
        <ecNumber evidence="3">3.-.-.-</ecNumber>
    </submittedName>
</protein>
<sequence length="405" mass="43480">MLHRCWWSCCLAAVLAVTGDLHAAEPVGMVRVAFDRDGVTEIRAKGLADVAAGRAIGAEDPVRIASISKLVTAIAVMRLVEAGELDLDADVSDLLGWSLRHPRHPDRPITLRLLLSHRSGLTDAAGYYAVPLDGALKDILDDPRAWDAAHAPGTYFRYTNLNFPLVAAVMENATGERFDRLMDALVLRPLGIAGCFNWELCDTATAARAVVLYDAEGTPVRDDNRGRKPACPVNRASNGDCDLAQWRAGVNGALFSPQGGLRISANGLARIGRLLLGDGSVDGVRLLRPESVRTLVQPLWTWAPGNGITFEEDDSGQSRQGFMCRYGLAVQILATPRDGCRDDPFGNGVPRVGHAGAAYGLLSGLWVDREAGTGVAYFATGMPDAPVGAHSAFTAIEERMARDEW</sequence>
<evidence type="ECO:0000259" key="2">
    <source>
        <dbReference type="Pfam" id="PF00144"/>
    </source>
</evidence>
<dbReference type="Gene3D" id="3.40.710.10">
    <property type="entry name" value="DD-peptidase/beta-lactamase superfamily"/>
    <property type="match status" value="1"/>
</dbReference>
<dbReference type="Proteomes" id="UP001566331">
    <property type="component" value="Unassembled WGS sequence"/>
</dbReference>
<evidence type="ECO:0000313" key="4">
    <source>
        <dbReference type="Proteomes" id="UP001566331"/>
    </source>
</evidence>
<evidence type="ECO:0000313" key="3">
    <source>
        <dbReference type="EMBL" id="MEZ0474555.1"/>
    </source>
</evidence>
<dbReference type="InterPro" id="IPR050789">
    <property type="entry name" value="Diverse_Enzym_Activities"/>
</dbReference>
<feature type="chain" id="PRO_5045651025" evidence="1">
    <location>
        <begin position="24"/>
        <end position="405"/>
    </location>
</feature>
<accession>A0ABV4HP93</accession>
<feature type="signal peptide" evidence="1">
    <location>
        <begin position="1"/>
        <end position="23"/>
    </location>
</feature>
<dbReference type="SUPFAM" id="SSF56601">
    <property type="entry name" value="beta-lactamase/transpeptidase-like"/>
    <property type="match status" value="1"/>
</dbReference>
<dbReference type="GO" id="GO:0016787">
    <property type="term" value="F:hydrolase activity"/>
    <property type="evidence" value="ECO:0007669"/>
    <property type="project" value="UniProtKB-KW"/>
</dbReference>
<dbReference type="EC" id="3.-.-.-" evidence="3"/>
<dbReference type="EMBL" id="JBFWIC010000008">
    <property type="protein sequence ID" value="MEZ0474555.1"/>
    <property type="molecule type" value="Genomic_DNA"/>
</dbReference>
<proteinExistence type="predicted"/>
<comment type="caution">
    <text evidence="3">The sequence shown here is derived from an EMBL/GenBank/DDBJ whole genome shotgun (WGS) entry which is preliminary data.</text>
</comment>
<evidence type="ECO:0000256" key="1">
    <source>
        <dbReference type="SAM" id="SignalP"/>
    </source>
</evidence>
<keyword evidence="4" id="KW-1185">Reference proteome</keyword>
<dbReference type="PANTHER" id="PTHR43283:SF3">
    <property type="entry name" value="BETA-LACTAMASE FAMILY PROTEIN (AFU_ORTHOLOGUE AFUA_5G07500)"/>
    <property type="match status" value="1"/>
</dbReference>
<gene>
    <name evidence="3" type="ORF">AB6713_07975</name>
</gene>